<name>A0A561DXZ2_9BACI</name>
<protein>
    <submittedName>
        <fullName evidence="1">Fur-regulated basic protein A</fullName>
    </submittedName>
</protein>
<reference evidence="1 2" key="1">
    <citation type="submission" date="2019-06" db="EMBL/GenBank/DDBJ databases">
        <title>Sorghum-associated microbial communities from plants grown in Nebraska, USA.</title>
        <authorList>
            <person name="Schachtman D."/>
        </authorList>
    </citation>
    <scope>NUCLEOTIDE SEQUENCE [LARGE SCALE GENOMIC DNA]</scope>
    <source>
        <strain evidence="1 2">2482</strain>
    </source>
</reference>
<dbReference type="Proteomes" id="UP000319671">
    <property type="component" value="Unassembled WGS sequence"/>
</dbReference>
<dbReference type="EMBL" id="VIVN01000001">
    <property type="protein sequence ID" value="TWE08235.1"/>
    <property type="molecule type" value="Genomic_DNA"/>
</dbReference>
<evidence type="ECO:0000313" key="1">
    <source>
        <dbReference type="EMBL" id="TWE08235.1"/>
    </source>
</evidence>
<comment type="caution">
    <text evidence="1">The sequence shown here is derived from an EMBL/GenBank/DDBJ whole genome shotgun (WGS) entry which is preliminary data.</text>
</comment>
<dbReference type="RefSeq" id="WP_144561958.1">
    <property type="nucleotide sequence ID" value="NZ_VIVN01000001.1"/>
</dbReference>
<keyword evidence="2" id="KW-1185">Reference proteome</keyword>
<proteinExistence type="predicted"/>
<dbReference type="Pfam" id="PF13076">
    <property type="entry name" value="Fur_reg_FbpA"/>
    <property type="match status" value="1"/>
</dbReference>
<sequence length="60" mass="7072">MSELLQEAVHDKRQILIDQLIQSGVYKIKNKHLYEMSLSELEKEYLNIGLAEPPNQHTYM</sequence>
<evidence type="ECO:0000313" key="2">
    <source>
        <dbReference type="Proteomes" id="UP000319671"/>
    </source>
</evidence>
<organism evidence="1 2">
    <name type="scientific">Neobacillus bataviensis</name>
    <dbReference type="NCBI Taxonomy" id="220685"/>
    <lineage>
        <taxon>Bacteria</taxon>
        <taxon>Bacillati</taxon>
        <taxon>Bacillota</taxon>
        <taxon>Bacilli</taxon>
        <taxon>Bacillales</taxon>
        <taxon>Bacillaceae</taxon>
        <taxon>Neobacillus</taxon>
    </lineage>
</organism>
<gene>
    <name evidence="1" type="ORF">FB550_101251</name>
</gene>
<dbReference type="InterPro" id="IPR025072">
    <property type="entry name" value="Fur_reg_FbpA"/>
</dbReference>
<accession>A0A561DXZ2</accession>
<dbReference type="AlphaFoldDB" id="A0A561DXZ2"/>